<evidence type="ECO:0000256" key="5">
    <source>
        <dbReference type="ARBA" id="ARBA00012483"/>
    </source>
</evidence>
<feature type="non-terminal residue" evidence="18">
    <location>
        <position position="1"/>
    </location>
</feature>
<organism evidence="18 19">
    <name type="scientific">Lottia gigantea</name>
    <name type="common">Giant owl limpet</name>
    <dbReference type="NCBI Taxonomy" id="225164"/>
    <lineage>
        <taxon>Eukaryota</taxon>
        <taxon>Metazoa</taxon>
        <taxon>Spiralia</taxon>
        <taxon>Lophotrochozoa</taxon>
        <taxon>Mollusca</taxon>
        <taxon>Gastropoda</taxon>
        <taxon>Patellogastropoda</taxon>
        <taxon>Lottioidea</taxon>
        <taxon>Lottiidae</taxon>
        <taxon>Lottia</taxon>
    </lineage>
</organism>
<dbReference type="InterPro" id="IPR011016">
    <property type="entry name" value="Znf_RING-CH"/>
</dbReference>
<evidence type="ECO:0000256" key="15">
    <source>
        <dbReference type="PROSITE-ProRule" id="PRU00175"/>
    </source>
</evidence>
<comment type="similarity">
    <text evidence="4 16">Belongs to the LTN1 family.</text>
</comment>
<gene>
    <name evidence="18" type="ORF">LOTGIDRAFT_53406</name>
</gene>
<dbReference type="STRING" id="225164.V3ZMJ9"/>
<dbReference type="GO" id="GO:0043023">
    <property type="term" value="F:ribosomal large subunit binding"/>
    <property type="evidence" value="ECO:0007669"/>
    <property type="project" value="TreeGrafter"/>
</dbReference>
<keyword evidence="19" id="KW-1185">Reference proteome</keyword>
<evidence type="ECO:0000256" key="1">
    <source>
        <dbReference type="ARBA" id="ARBA00000900"/>
    </source>
</evidence>
<dbReference type="EMBL" id="KB203629">
    <property type="protein sequence ID" value="ESO83675.1"/>
    <property type="molecule type" value="Genomic_DNA"/>
</dbReference>
<dbReference type="InterPro" id="IPR039804">
    <property type="entry name" value="RING-CH-C4HC3_LTN1"/>
</dbReference>
<keyword evidence="12 16" id="KW-0833">Ubl conjugation pathway</keyword>
<dbReference type="GO" id="GO:0008270">
    <property type="term" value="F:zinc ion binding"/>
    <property type="evidence" value="ECO:0007669"/>
    <property type="project" value="UniProtKB-KW"/>
</dbReference>
<dbReference type="OMA" id="MNISHEH"/>
<dbReference type="GO" id="GO:0061630">
    <property type="term" value="F:ubiquitin protein ligase activity"/>
    <property type="evidence" value="ECO:0007669"/>
    <property type="project" value="UniProtKB-UniRule"/>
</dbReference>
<evidence type="ECO:0000256" key="14">
    <source>
        <dbReference type="ARBA" id="ARBA00032366"/>
    </source>
</evidence>
<protein>
    <recommendedName>
        <fullName evidence="6 16">E3 ubiquitin-protein ligase listerin</fullName>
        <ecNumber evidence="5 16">2.3.2.27</ecNumber>
    </recommendedName>
    <alternativeName>
        <fullName evidence="14 16">RING-type E3 ubiquitin transferase listerin</fullName>
    </alternativeName>
</protein>
<dbReference type="PROSITE" id="PS50089">
    <property type="entry name" value="ZF_RING_2"/>
    <property type="match status" value="1"/>
</dbReference>
<comment type="pathway">
    <text evidence="3 16">Protein modification; protein ubiquitination.</text>
</comment>
<evidence type="ECO:0000256" key="8">
    <source>
        <dbReference type="ARBA" id="ARBA00022679"/>
    </source>
</evidence>
<dbReference type="Pfam" id="PF22999">
    <property type="entry name" value="LTN1_E3_ligase_6th"/>
    <property type="match status" value="1"/>
</dbReference>
<dbReference type="InterPro" id="IPR054478">
    <property type="entry name" value="LTN1_UBC"/>
</dbReference>
<feature type="domain" description="RING-type" evidence="17">
    <location>
        <begin position="500"/>
        <end position="547"/>
    </location>
</feature>
<comment type="subcellular location">
    <subcellularLocation>
        <location evidence="2">Cytoplasm</location>
        <location evidence="2">Cytosol</location>
    </subcellularLocation>
</comment>
<dbReference type="GO" id="GO:0016567">
    <property type="term" value="P:protein ubiquitination"/>
    <property type="evidence" value="ECO:0007669"/>
    <property type="project" value="UniProtKB-UniPathway"/>
</dbReference>
<dbReference type="PANTHER" id="PTHR12389:SF0">
    <property type="entry name" value="E3 UBIQUITIN-PROTEIN LIGASE LISTERIN"/>
    <property type="match status" value="1"/>
</dbReference>
<dbReference type="SUPFAM" id="SSF57850">
    <property type="entry name" value="RING/U-box"/>
    <property type="match status" value="1"/>
</dbReference>
<dbReference type="InterPro" id="IPR054477">
    <property type="entry name" value="LTN1_E3_ligase_6th"/>
</dbReference>
<dbReference type="UniPathway" id="UPA00143"/>
<dbReference type="InterPro" id="IPR013083">
    <property type="entry name" value="Znf_RING/FYVE/PHD"/>
</dbReference>
<evidence type="ECO:0000256" key="7">
    <source>
        <dbReference type="ARBA" id="ARBA00022490"/>
    </source>
</evidence>
<keyword evidence="9 16" id="KW-0479">Metal-binding</keyword>
<dbReference type="GO" id="GO:0072344">
    <property type="term" value="P:rescue of stalled ribosome"/>
    <property type="evidence" value="ECO:0007669"/>
    <property type="project" value="UniProtKB-UniRule"/>
</dbReference>
<keyword evidence="7" id="KW-0963">Cytoplasm</keyword>
<dbReference type="Proteomes" id="UP000030746">
    <property type="component" value="Unassembled WGS sequence"/>
</dbReference>
<dbReference type="RefSeq" id="XP_009065620.1">
    <property type="nucleotide sequence ID" value="XM_009067372.1"/>
</dbReference>
<evidence type="ECO:0000259" key="17">
    <source>
        <dbReference type="PROSITE" id="PS50089"/>
    </source>
</evidence>
<evidence type="ECO:0000256" key="13">
    <source>
        <dbReference type="ARBA" id="ARBA00022833"/>
    </source>
</evidence>
<dbReference type="GO" id="GO:1990112">
    <property type="term" value="C:RQC complex"/>
    <property type="evidence" value="ECO:0007669"/>
    <property type="project" value="UniProtKB-UniRule"/>
</dbReference>
<name>V3ZMJ9_LOTGI</name>
<evidence type="ECO:0000313" key="19">
    <source>
        <dbReference type="Proteomes" id="UP000030746"/>
    </source>
</evidence>
<keyword evidence="10" id="KW-0677">Repeat</keyword>
<dbReference type="GeneID" id="20251242"/>
<dbReference type="InterPro" id="IPR056241">
    <property type="entry name" value="LTN1_HEAT_5th"/>
</dbReference>
<evidence type="ECO:0000256" key="12">
    <source>
        <dbReference type="ARBA" id="ARBA00022786"/>
    </source>
</evidence>
<keyword evidence="11 15" id="KW-0863">Zinc-finger</keyword>
<dbReference type="AlphaFoldDB" id="V3ZMJ9"/>
<dbReference type="FunFam" id="3.30.40.10:FF:000038">
    <property type="entry name" value="E3 ubiquitin-protein ligase listerin"/>
    <property type="match status" value="1"/>
</dbReference>
<proteinExistence type="inferred from homology"/>
<dbReference type="GO" id="GO:1990116">
    <property type="term" value="P:ribosome-associated ubiquitin-dependent protein catabolic process"/>
    <property type="evidence" value="ECO:0007669"/>
    <property type="project" value="UniProtKB-UniRule"/>
</dbReference>
<evidence type="ECO:0000313" key="18">
    <source>
        <dbReference type="EMBL" id="ESO83675.1"/>
    </source>
</evidence>
<dbReference type="HOGENOM" id="CLU_028714_0_0_1"/>
<dbReference type="PANTHER" id="PTHR12389">
    <property type="entry name" value="ZINC FINGER PROTEIN 294"/>
    <property type="match status" value="1"/>
</dbReference>
<accession>V3ZMJ9</accession>
<comment type="catalytic activity">
    <reaction evidence="1 16">
        <text>S-ubiquitinyl-[E2 ubiquitin-conjugating enzyme]-L-cysteine + [acceptor protein]-L-lysine = [E2 ubiquitin-conjugating enzyme]-L-cysteine + N(6)-ubiquitinyl-[acceptor protein]-L-lysine.</text>
        <dbReference type="EC" id="2.3.2.27"/>
    </reaction>
</comment>
<evidence type="ECO:0000256" key="4">
    <source>
        <dbReference type="ARBA" id="ARBA00007997"/>
    </source>
</evidence>
<dbReference type="InterPro" id="IPR001841">
    <property type="entry name" value="Znf_RING"/>
</dbReference>
<evidence type="ECO:0000256" key="10">
    <source>
        <dbReference type="ARBA" id="ARBA00022737"/>
    </source>
</evidence>
<evidence type="ECO:0000256" key="6">
    <source>
        <dbReference type="ARBA" id="ARBA00017157"/>
    </source>
</evidence>
<evidence type="ECO:0000256" key="3">
    <source>
        <dbReference type="ARBA" id="ARBA00004906"/>
    </source>
</evidence>
<dbReference type="EC" id="2.3.2.27" evidence="5 16"/>
<reference evidence="18 19" key="1">
    <citation type="journal article" date="2013" name="Nature">
        <title>Insights into bilaterian evolution from three spiralian genomes.</title>
        <authorList>
            <person name="Simakov O."/>
            <person name="Marletaz F."/>
            <person name="Cho S.J."/>
            <person name="Edsinger-Gonzales E."/>
            <person name="Havlak P."/>
            <person name="Hellsten U."/>
            <person name="Kuo D.H."/>
            <person name="Larsson T."/>
            <person name="Lv J."/>
            <person name="Arendt D."/>
            <person name="Savage R."/>
            <person name="Osoegawa K."/>
            <person name="de Jong P."/>
            <person name="Grimwood J."/>
            <person name="Chapman J.A."/>
            <person name="Shapiro H."/>
            <person name="Aerts A."/>
            <person name="Otillar R.P."/>
            <person name="Terry A.Y."/>
            <person name="Boore J.L."/>
            <person name="Grigoriev I.V."/>
            <person name="Lindberg D.R."/>
            <person name="Seaver E.C."/>
            <person name="Weisblat D.A."/>
            <person name="Putnam N.H."/>
            <person name="Rokhsar D.S."/>
        </authorList>
    </citation>
    <scope>NUCLEOTIDE SEQUENCE [LARGE SCALE GENOMIC DNA]</scope>
</reference>
<evidence type="ECO:0000256" key="2">
    <source>
        <dbReference type="ARBA" id="ARBA00004514"/>
    </source>
</evidence>
<dbReference type="OrthoDB" id="6108at2759"/>
<sequence>KLFITAEDDTEEFVKIVNNIEIMKFLSFVVCNCVDLLSDKDWDCILCALVAWVGKVTSYDSYDNLEVHAVLFAVTVCNLLTRVSHCMLGASKSRPMYFPPNLLTEWDDFFSEGLYGELLPRYVTLASDQSESDDVFKKTVVDSMGAALSRCSRDQILKHKLPTYLSAEDDATLSQNTQTLLNHVCPLLISSRSNVQTTAFNMIEKLMNEESLFSEKPEEDPTSFAEEACVKSPPKAIIDVIKKCSDALEILLVDHSVGDYVTVDDNTEEHQYTFGYLLSWKLVLYLFKTANPQFRAMYASYLKESNLFSKFLSHLFILLPPERTASAGDFKIFAEHFMENGTQDIQQIAFELYYQCLETTPALVRQWWTDLDRKTSSHVEKFTSKFMSPMLCSDEISSVQPSSEDLEGITIKPRPSTREVVATYVMAEVKIVVTITLPENFPLGVIAVNSDKRVGATQAQWDRWLLQLNIFLQHQNGTIIEGLKLWKKNIDKRFDGVEDCMICFSVLHGTTFQLPKLQCRTCKKKYHSACLYKWFSTSMNSTCPLCRNLF</sequence>
<evidence type="ECO:0000256" key="11">
    <source>
        <dbReference type="ARBA" id="ARBA00022771"/>
    </source>
</evidence>
<dbReference type="Pfam" id="PF24618">
    <property type="entry name" value="LTN1_E3_ligase_5th"/>
    <property type="match status" value="1"/>
</dbReference>
<dbReference type="SMART" id="SM00744">
    <property type="entry name" value="RINGv"/>
    <property type="match status" value="1"/>
</dbReference>
<keyword evidence="8 16" id="KW-0808">Transferase</keyword>
<dbReference type="InterPro" id="IPR039795">
    <property type="entry name" value="LTN1/Rkr1"/>
</dbReference>
<dbReference type="Gene3D" id="3.30.40.10">
    <property type="entry name" value="Zinc/RING finger domain, C3HC4 (zinc finger)"/>
    <property type="match status" value="1"/>
</dbReference>
<dbReference type="CDD" id="cd16491">
    <property type="entry name" value="RING-CH-C4HC3_LTN1"/>
    <property type="match status" value="1"/>
</dbReference>
<comment type="function">
    <text evidence="16">E3 ubiquitin-protein ligase. Component of the ribosome quality control complex (RQC), a ribosome-associated complex that mediates ubiquitination and extraction of incompletely synthesized nascent chains for proteasomal degradation.</text>
</comment>
<evidence type="ECO:0000256" key="16">
    <source>
        <dbReference type="RuleBase" id="RU367090"/>
    </source>
</evidence>
<comment type="subunit">
    <text evidence="16">Component of the ribosome quality control complex (RQC).</text>
</comment>
<dbReference type="CTD" id="20251242"/>
<dbReference type="KEGG" id="lgi:LOTGIDRAFT_53406"/>
<dbReference type="GO" id="GO:0005829">
    <property type="term" value="C:cytosol"/>
    <property type="evidence" value="ECO:0007669"/>
    <property type="project" value="UniProtKB-SubCell"/>
</dbReference>
<dbReference type="Pfam" id="PF23009">
    <property type="entry name" value="UBC_like"/>
    <property type="match status" value="1"/>
</dbReference>
<evidence type="ECO:0000256" key="9">
    <source>
        <dbReference type="ARBA" id="ARBA00022723"/>
    </source>
</evidence>
<keyword evidence="13 16" id="KW-0862">Zinc</keyword>
<feature type="non-terminal residue" evidence="18">
    <location>
        <position position="550"/>
    </location>
</feature>